<dbReference type="AlphaFoldDB" id="A0A0V8JGT7"/>
<keyword evidence="2" id="KW-1185">Reference proteome</keyword>
<evidence type="ECO:0000313" key="2">
    <source>
        <dbReference type="Proteomes" id="UP000053681"/>
    </source>
</evidence>
<evidence type="ECO:0000313" key="1">
    <source>
        <dbReference type="EMBL" id="KSU86204.1"/>
    </source>
</evidence>
<organism evidence="1 2">
    <name type="scientific">Priestia veravalensis</name>
    <dbReference type="NCBI Taxonomy" id="1414648"/>
    <lineage>
        <taxon>Bacteria</taxon>
        <taxon>Bacillati</taxon>
        <taxon>Bacillota</taxon>
        <taxon>Bacilli</taxon>
        <taxon>Bacillales</taxon>
        <taxon>Bacillaceae</taxon>
        <taxon>Priestia</taxon>
    </lineage>
</organism>
<name>A0A0V8JGT7_9BACI</name>
<dbReference type="Proteomes" id="UP000053681">
    <property type="component" value="Unassembled WGS sequence"/>
</dbReference>
<protein>
    <submittedName>
        <fullName evidence="1">Uncharacterized protein</fullName>
    </submittedName>
</protein>
<proteinExistence type="predicted"/>
<comment type="caution">
    <text evidence="1">The sequence shown here is derived from an EMBL/GenBank/DDBJ whole genome shotgun (WGS) entry which is preliminary data.</text>
</comment>
<dbReference type="RefSeq" id="WP_062687403.1">
    <property type="nucleotide sequence ID" value="NZ_KQ758718.1"/>
</dbReference>
<dbReference type="EMBL" id="LNQP01000104">
    <property type="protein sequence ID" value="KSU86204.1"/>
    <property type="molecule type" value="Genomic_DNA"/>
</dbReference>
<gene>
    <name evidence="1" type="ORF">AS180_19935</name>
</gene>
<sequence length="83" mass="10073">MIYTAYVNELEERSYQQVTFDMEDWSFVYFTAKDKGEEIEIKICLESENIYQRKMGYEDWWYVDYLEGDIDLKCNSVRYGSTS</sequence>
<accession>A0A0V8JGT7</accession>
<reference evidence="1 2" key="1">
    <citation type="submission" date="2015-11" db="EMBL/GenBank/DDBJ databases">
        <title>Bacillus caseinolyticus sp nov.</title>
        <authorList>
            <person name="Dastager S.G."/>
            <person name="Mawlankar R."/>
        </authorList>
    </citation>
    <scope>NUCLEOTIDE SEQUENCE [LARGE SCALE GENOMIC DNA]</scope>
    <source>
        <strain evidence="1 2">SGD-V-76</strain>
    </source>
</reference>